<feature type="transmembrane region" description="Helical" evidence="1">
    <location>
        <begin position="113"/>
        <end position="139"/>
    </location>
</feature>
<feature type="transmembrane region" description="Helical" evidence="1">
    <location>
        <begin position="19"/>
        <end position="40"/>
    </location>
</feature>
<organism evidence="2 3">
    <name type="scientific">Cinnamomum micranthum f. kanehirae</name>
    <dbReference type="NCBI Taxonomy" id="337451"/>
    <lineage>
        <taxon>Eukaryota</taxon>
        <taxon>Viridiplantae</taxon>
        <taxon>Streptophyta</taxon>
        <taxon>Embryophyta</taxon>
        <taxon>Tracheophyta</taxon>
        <taxon>Spermatophyta</taxon>
        <taxon>Magnoliopsida</taxon>
        <taxon>Magnoliidae</taxon>
        <taxon>Laurales</taxon>
        <taxon>Lauraceae</taxon>
        <taxon>Cinnamomum</taxon>
    </lineage>
</organism>
<comment type="caution">
    <text evidence="2">The sequence shown here is derived from an EMBL/GenBank/DDBJ whole genome shotgun (WGS) entry which is preliminary data.</text>
</comment>
<reference evidence="2 3" key="1">
    <citation type="journal article" date="2019" name="Nat. Plants">
        <title>Stout camphor tree genome fills gaps in understanding of flowering plant genome evolution.</title>
        <authorList>
            <person name="Chaw S.M."/>
            <person name="Liu Y.C."/>
            <person name="Wu Y.W."/>
            <person name="Wang H.Y."/>
            <person name="Lin C.I."/>
            <person name="Wu C.S."/>
            <person name="Ke H.M."/>
            <person name="Chang L.Y."/>
            <person name="Hsu C.Y."/>
            <person name="Yang H.T."/>
            <person name="Sudianto E."/>
            <person name="Hsu M.H."/>
            <person name="Wu K.P."/>
            <person name="Wang L.N."/>
            <person name="Leebens-Mack J.H."/>
            <person name="Tsai I.J."/>
        </authorList>
    </citation>
    <scope>NUCLEOTIDE SEQUENCE [LARGE SCALE GENOMIC DNA]</scope>
    <source>
        <strain evidence="3">cv. Chaw 1501</strain>
        <tissue evidence="2">Young leaves</tissue>
    </source>
</reference>
<dbReference type="AlphaFoldDB" id="A0A3S3Q3V0"/>
<gene>
    <name evidence="2" type="ORF">CKAN_00674000</name>
</gene>
<keyword evidence="1" id="KW-1133">Transmembrane helix</keyword>
<keyword evidence="3" id="KW-1185">Reference proteome</keyword>
<accession>A0A3S3Q3V0</accession>
<feature type="transmembrane region" description="Helical" evidence="1">
    <location>
        <begin position="47"/>
        <end position="68"/>
    </location>
</feature>
<proteinExistence type="predicted"/>
<keyword evidence="1" id="KW-0472">Membrane</keyword>
<evidence type="ECO:0000313" key="3">
    <source>
        <dbReference type="Proteomes" id="UP000283530"/>
    </source>
</evidence>
<dbReference type="PANTHER" id="PTHR35307:SF3">
    <property type="entry name" value="DUF4220 DOMAIN-CONTAINING PROTEIN"/>
    <property type="match status" value="1"/>
</dbReference>
<sequence length="142" mass="15374">MSSQCNVDSSKFSEPMPWIGIYIAAASLLCSLLMGLDTFLGFRSQKLWFPCRFFSFDAIAFTLLTVATKLPVDLNASMPRPEDQLEKLSGTVLICTVMGNLMTSLGKMDGPQLIANVIAVGILVVTVIVNIGTQMGIMFSSL</sequence>
<keyword evidence="1" id="KW-0812">Transmembrane</keyword>
<dbReference type="Proteomes" id="UP000283530">
    <property type="component" value="Unassembled WGS sequence"/>
</dbReference>
<evidence type="ECO:0000256" key="1">
    <source>
        <dbReference type="SAM" id="Phobius"/>
    </source>
</evidence>
<feature type="transmembrane region" description="Helical" evidence="1">
    <location>
        <begin position="88"/>
        <end position="106"/>
    </location>
</feature>
<dbReference type="EMBL" id="QPKB01000002">
    <property type="protein sequence ID" value="RWR78217.1"/>
    <property type="molecule type" value="Genomic_DNA"/>
</dbReference>
<evidence type="ECO:0000313" key="2">
    <source>
        <dbReference type="EMBL" id="RWR78217.1"/>
    </source>
</evidence>
<dbReference type="PANTHER" id="PTHR35307">
    <property type="entry name" value="PROTEIN, PUTATIVE-RELATED"/>
    <property type="match status" value="1"/>
</dbReference>
<dbReference type="OrthoDB" id="1915303at2759"/>
<protein>
    <submittedName>
        <fullName evidence="2">Uncharacterized protein</fullName>
    </submittedName>
</protein>
<name>A0A3S3Q3V0_9MAGN</name>